<dbReference type="PANTHER" id="PTHR45661">
    <property type="entry name" value="SURFACE ANTIGEN"/>
    <property type="match status" value="1"/>
</dbReference>
<dbReference type="Gene3D" id="3.80.10.10">
    <property type="entry name" value="Ribonuclease Inhibitor"/>
    <property type="match status" value="3"/>
</dbReference>
<dbReference type="RefSeq" id="WP_111525208.1">
    <property type="nucleotide sequence ID" value="NZ_CP032364.1"/>
</dbReference>
<dbReference type="Pfam" id="PF13306">
    <property type="entry name" value="LRR_5"/>
    <property type="match status" value="3"/>
</dbReference>
<dbReference type="InterPro" id="IPR053139">
    <property type="entry name" value="Surface_bspA-like"/>
</dbReference>
<reference evidence="1 2" key="1">
    <citation type="submission" date="2018-09" db="EMBL/GenBank/DDBJ databases">
        <title>Genome sequencing of Lachnoanaerobaculum umeaense DSM 23576.</title>
        <authorList>
            <person name="Kook J.-K."/>
            <person name="Park S.-N."/>
            <person name="Lim Y.K."/>
        </authorList>
    </citation>
    <scope>NUCLEOTIDE SEQUENCE [LARGE SCALE GENOMIC DNA]</scope>
    <source>
        <strain evidence="2">DSM 23576 \ CCUG 58757</strain>
    </source>
</reference>
<evidence type="ECO:0000313" key="1">
    <source>
        <dbReference type="EMBL" id="AYA98976.1"/>
    </source>
</evidence>
<evidence type="ECO:0000313" key="2">
    <source>
        <dbReference type="Proteomes" id="UP000265562"/>
    </source>
</evidence>
<dbReference type="PANTHER" id="PTHR45661:SF3">
    <property type="entry name" value="IG-LIKE DOMAIN-CONTAINING PROTEIN"/>
    <property type="match status" value="1"/>
</dbReference>
<gene>
    <name evidence="1" type="ORF">D4A81_02960</name>
</gene>
<protein>
    <submittedName>
        <fullName evidence="1">Leucine-rich repeat domain-containing protein</fullName>
    </submittedName>
</protein>
<dbReference type="SUPFAM" id="SSF52058">
    <property type="entry name" value="L domain-like"/>
    <property type="match status" value="3"/>
</dbReference>
<name>A0A385PYE7_9FIRM</name>
<sequence>MVKNKILTKYVILTLLICSLIVLYLIITNLEYKIVVRDNTFIGIKDGIFKKKSDIVDFDIPYGVVSIGAFAFSSCDNLQSVNLPETVNSVDNYAFFECKKLQEIKLSSNLESIGDMSFYNCETLKYIELPNTLNEIGSSSFAECKNLKKIILPDSLESIGEFAFENCTNLREVKMSDSVSKVGENIFEGTEFINSLKPDEYGCIYLGNLLLKANDTKEYVKIKDSTKAIAAKAFINNIRIKNVDLPLGLIEIEDSTFEGCRTLESVIIPQGVKYLGEYAFLNSGLKRVVLPAGLEEISYGAFKDCYNLVEINLPSSIIDIKGGSFYGTKYLDSIKEDEYGCKYKENILLEYTGKSAEKIEIKAGTRLIAGSAFNNAESIKEVYIPKSVDHIGRYTFTKCHNLEKVEFEEDGKLTTVNGHSFDLCSNLKEIKLPKNIKTISEYAFFACGIETLRIPEKVEDMDLWAIAQCLSLKRIELPKSLKGKYYYPDYRPKIDLVFY</sequence>
<dbReference type="Proteomes" id="UP000265562">
    <property type="component" value="Chromosome"/>
</dbReference>
<keyword evidence="2" id="KW-1185">Reference proteome</keyword>
<dbReference type="OrthoDB" id="1814867at2"/>
<dbReference type="InterPro" id="IPR032675">
    <property type="entry name" value="LRR_dom_sf"/>
</dbReference>
<proteinExistence type="predicted"/>
<organism evidence="1 2">
    <name type="scientific">Lachnoanaerobaculum umeaense</name>
    <dbReference type="NCBI Taxonomy" id="617123"/>
    <lineage>
        <taxon>Bacteria</taxon>
        <taxon>Bacillati</taxon>
        <taxon>Bacillota</taxon>
        <taxon>Clostridia</taxon>
        <taxon>Lachnospirales</taxon>
        <taxon>Lachnospiraceae</taxon>
        <taxon>Lachnoanaerobaculum</taxon>
    </lineage>
</organism>
<dbReference type="AlphaFoldDB" id="A0A385PYE7"/>
<dbReference type="KEGG" id="lua:D4A81_02960"/>
<dbReference type="EMBL" id="CP032364">
    <property type="protein sequence ID" value="AYA98976.1"/>
    <property type="molecule type" value="Genomic_DNA"/>
</dbReference>
<dbReference type="InterPro" id="IPR026906">
    <property type="entry name" value="LRR_5"/>
</dbReference>
<accession>A0A385PYE7</accession>